<dbReference type="EMBL" id="RJVA01000011">
    <property type="protein sequence ID" value="ROQ93578.1"/>
    <property type="molecule type" value="Genomic_DNA"/>
</dbReference>
<evidence type="ECO:0000313" key="1">
    <source>
        <dbReference type="EMBL" id="ROQ93578.1"/>
    </source>
</evidence>
<name>A0A3N1UV83_9BACT</name>
<reference evidence="1 2" key="1">
    <citation type="submission" date="2018-11" db="EMBL/GenBank/DDBJ databases">
        <title>Genomic Encyclopedia of Type Strains, Phase IV (KMG-IV): sequencing the most valuable type-strain genomes for metagenomic binning, comparative biology and taxonomic classification.</title>
        <authorList>
            <person name="Goeker M."/>
        </authorList>
    </citation>
    <scope>NUCLEOTIDE SEQUENCE [LARGE SCALE GENOMIC DNA]</scope>
    <source>
        <strain evidence="1 2">DSM 22027</strain>
    </source>
</reference>
<dbReference type="AlphaFoldDB" id="A0A3N1UV83"/>
<dbReference type="OrthoDB" id="9780825at2"/>
<protein>
    <submittedName>
        <fullName evidence="1">Uncharacterized protein</fullName>
    </submittedName>
</protein>
<proteinExistence type="predicted"/>
<comment type="caution">
    <text evidence="1">The sequence shown here is derived from an EMBL/GenBank/DDBJ whole genome shotgun (WGS) entry which is preliminary data.</text>
</comment>
<keyword evidence="2" id="KW-1185">Reference proteome</keyword>
<accession>A0A3N1UV83</accession>
<sequence>MEPLCLKKIRPVSLRDRPGKVNVEDMGKPWRPGGSFCEFLQSLPKPLAGWDFREAVERTAGAAAAGRTVLLGMGAHPIKVGLSPMVIDWLRAGILKGVALNGAGVIHDVEMALVGRTSEDVGPELHAGRFGMARETADFIHEAVRRGAGRESVGLGRAVGEALIEAEVPYVEHSILATAAELQIPVTVHVAIGTDIIHMHPSMDGAATGALSHTDFRIFCALVTRLAGGVYINLGSAVILPEVFLKAVAVAFNLGHDLRGLTTVAMDFLRPYRPEVNVVERPTAGIGRGFSFVGHHEILFPLFCAAVRERMHEGGMHADTHSH</sequence>
<gene>
    <name evidence="1" type="ORF">EDC27_1606</name>
</gene>
<dbReference type="Proteomes" id="UP000276223">
    <property type="component" value="Unassembled WGS sequence"/>
</dbReference>
<evidence type="ECO:0000313" key="2">
    <source>
        <dbReference type="Proteomes" id="UP000276223"/>
    </source>
</evidence>
<organism evidence="1 2">
    <name type="scientific">Desulfosoma caldarium</name>
    <dbReference type="NCBI Taxonomy" id="610254"/>
    <lineage>
        <taxon>Bacteria</taxon>
        <taxon>Pseudomonadati</taxon>
        <taxon>Thermodesulfobacteriota</taxon>
        <taxon>Syntrophobacteria</taxon>
        <taxon>Syntrophobacterales</taxon>
        <taxon>Syntrophobacteraceae</taxon>
        <taxon>Desulfosoma</taxon>
    </lineage>
</organism>